<dbReference type="PANTHER" id="PTHR21294:SF8">
    <property type="entry name" value="ELECTRON TRANSFER FLAVOPROTEIN SUBUNIT BETA"/>
    <property type="match status" value="1"/>
</dbReference>
<proteinExistence type="inferred from homology"/>
<dbReference type="InterPro" id="IPR012255">
    <property type="entry name" value="ETF_b"/>
</dbReference>
<sequence length="256" mass="28009">MNIIVLIKQTLDTEEKITLQDGKINEDGVKFILNPYDEYAVEEALQLKESHGGEVTVVAIGPARTDSALRHALAMGVDFAVCVEDESSIQDDYVLSKILAAAIKKKGSFDIILGGYMTIDNGSTQMGPRVAQELDIAFISAVTNLKIDGNKVLAQRDAEGNTENIESSLPILITAQQGLNEPRYPSLPGIMKAKKKSIDRYSLQDLGLSTEDVNSMIEYVDVYLPPKKGEVKLLEGDADEQVDQLIALFPNLLKLN</sequence>
<dbReference type="PANTHER" id="PTHR21294">
    <property type="entry name" value="ELECTRON TRANSFER FLAVOPROTEIN BETA-SUBUNIT"/>
    <property type="match status" value="1"/>
</dbReference>
<comment type="similarity">
    <text evidence="1">Belongs to the ETF beta-subunit/FixA family.</text>
</comment>
<evidence type="ECO:0000256" key="4">
    <source>
        <dbReference type="ARBA" id="ARBA00022448"/>
    </source>
</evidence>
<comment type="subunit">
    <text evidence="2">Heterodimer of an alpha and a beta subunit.</text>
</comment>
<protein>
    <recommendedName>
        <fullName evidence="3">Electron transfer flavoprotein subunit beta</fullName>
    </recommendedName>
</protein>
<feature type="domain" description="Electron transfer flavoprotein alpha/beta-subunit N-terminal" evidence="6">
    <location>
        <begin position="21"/>
        <end position="210"/>
    </location>
</feature>
<name>A0ABT2ULV6_9BACL</name>
<dbReference type="Pfam" id="PF01012">
    <property type="entry name" value="ETF"/>
    <property type="match status" value="1"/>
</dbReference>
<organism evidence="7 8">
    <name type="scientific">Paenibacillus baimaensis</name>
    <dbReference type="NCBI Taxonomy" id="2982185"/>
    <lineage>
        <taxon>Bacteria</taxon>
        <taxon>Bacillati</taxon>
        <taxon>Bacillota</taxon>
        <taxon>Bacilli</taxon>
        <taxon>Bacillales</taxon>
        <taxon>Paenibacillaceae</taxon>
        <taxon>Paenibacillus</taxon>
    </lineage>
</organism>
<dbReference type="InterPro" id="IPR033948">
    <property type="entry name" value="ETF_beta_N"/>
</dbReference>
<keyword evidence="4" id="KW-0813">Transport</keyword>
<evidence type="ECO:0000256" key="1">
    <source>
        <dbReference type="ARBA" id="ARBA00007557"/>
    </source>
</evidence>
<dbReference type="InterPro" id="IPR014729">
    <property type="entry name" value="Rossmann-like_a/b/a_fold"/>
</dbReference>
<dbReference type="Gene3D" id="3.40.50.620">
    <property type="entry name" value="HUPs"/>
    <property type="match status" value="1"/>
</dbReference>
<dbReference type="InterPro" id="IPR014730">
    <property type="entry name" value="ETF_a/b_N"/>
</dbReference>
<dbReference type="PIRSF" id="PIRSF000090">
    <property type="entry name" value="Beta-ETF"/>
    <property type="match status" value="1"/>
</dbReference>
<reference evidence="7 8" key="1">
    <citation type="submission" date="2022-09" db="EMBL/GenBank/DDBJ databases">
        <authorList>
            <person name="Han X.L."/>
            <person name="Wang Q."/>
            <person name="Lu T."/>
        </authorList>
    </citation>
    <scope>NUCLEOTIDE SEQUENCE [LARGE SCALE GENOMIC DNA]</scope>
    <source>
        <strain evidence="7 8">WQ 127069</strain>
    </source>
</reference>
<accession>A0ABT2ULV6</accession>
<evidence type="ECO:0000313" key="7">
    <source>
        <dbReference type="EMBL" id="MCU6795562.1"/>
    </source>
</evidence>
<keyword evidence="5" id="KW-0249">Electron transport</keyword>
<dbReference type="EMBL" id="JAOQIO010000094">
    <property type="protein sequence ID" value="MCU6795562.1"/>
    <property type="molecule type" value="Genomic_DNA"/>
</dbReference>
<dbReference type="RefSeq" id="WP_262686511.1">
    <property type="nucleotide sequence ID" value="NZ_JAOQIO010000094.1"/>
</dbReference>
<evidence type="ECO:0000313" key="8">
    <source>
        <dbReference type="Proteomes" id="UP001652445"/>
    </source>
</evidence>
<dbReference type="Proteomes" id="UP001652445">
    <property type="component" value="Unassembled WGS sequence"/>
</dbReference>
<evidence type="ECO:0000259" key="6">
    <source>
        <dbReference type="SMART" id="SM00893"/>
    </source>
</evidence>
<dbReference type="CDD" id="cd01714">
    <property type="entry name" value="ETF_beta"/>
    <property type="match status" value="1"/>
</dbReference>
<keyword evidence="8" id="KW-1185">Reference proteome</keyword>
<dbReference type="SUPFAM" id="SSF52402">
    <property type="entry name" value="Adenine nucleotide alpha hydrolases-like"/>
    <property type="match status" value="1"/>
</dbReference>
<comment type="caution">
    <text evidence="7">The sequence shown here is derived from an EMBL/GenBank/DDBJ whole genome shotgun (WGS) entry which is preliminary data.</text>
</comment>
<evidence type="ECO:0000256" key="3">
    <source>
        <dbReference type="ARBA" id="ARBA00016797"/>
    </source>
</evidence>
<gene>
    <name evidence="7" type="ORF">OB236_25955</name>
</gene>
<dbReference type="SMART" id="SM00893">
    <property type="entry name" value="ETF"/>
    <property type="match status" value="1"/>
</dbReference>
<evidence type="ECO:0000256" key="2">
    <source>
        <dbReference type="ARBA" id="ARBA00011355"/>
    </source>
</evidence>
<evidence type="ECO:0000256" key="5">
    <source>
        <dbReference type="ARBA" id="ARBA00022982"/>
    </source>
</evidence>